<protein>
    <submittedName>
        <fullName evidence="1">Uncharacterized protein</fullName>
    </submittedName>
</protein>
<proteinExistence type="predicted"/>
<sequence length="163" mass="18304">MTHSLPSIVLLWHCAEAPPRAASLRFNLEMSSAAVCLVWPVSSTSLLPCIVLVWRCTEAPPKAGSLWRKRGNSETPSVTCQEHLPRFLNKHFPSLRRDILCEAFLSLSQGLGERNTDAIRKNISQMFVLLRCNESVSCFYSSPLVRLAQVRLAMAALRTCHRK</sequence>
<accession>A0A6B0UXU9</accession>
<name>A0A6B0UXU9_IXORI</name>
<evidence type="ECO:0000313" key="1">
    <source>
        <dbReference type="EMBL" id="MXU94445.1"/>
    </source>
</evidence>
<dbReference type="AlphaFoldDB" id="A0A6B0UXU9"/>
<organism evidence="1">
    <name type="scientific">Ixodes ricinus</name>
    <name type="common">Common tick</name>
    <name type="synonym">Acarus ricinus</name>
    <dbReference type="NCBI Taxonomy" id="34613"/>
    <lineage>
        <taxon>Eukaryota</taxon>
        <taxon>Metazoa</taxon>
        <taxon>Ecdysozoa</taxon>
        <taxon>Arthropoda</taxon>
        <taxon>Chelicerata</taxon>
        <taxon>Arachnida</taxon>
        <taxon>Acari</taxon>
        <taxon>Parasitiformes</taxon>
        <taxon>Ixodida</taxon>
        <taxon>Ixodoidea</taxon>
        <taxon>Ixodidae</taxon>
        <taxon>Ixodinae</taxon>
        <taxon>Ixodes</taxon>
    </lineage>
</organism>
<dbReference type="EMBL" id="GIFC01012362">
    <property type="protein sequence ID" value="MXU94445.1"/>
    <property type="molecule type" value="Transcribed_RNA"/>
</dbReference>
<reference evidence="1" key="1">
    <citation type="submission" date="2019-12" db="EMBL/GenBank/DDBJ databases">
        <title>An insight into the sialome of adult female Ixodes ricinus ticks feeding for 6 days.</title>
        <authorList>
            <person name="Perner J."/>
            <person name="Ribeiro J.M.C."/>
        </authorList>
    </citation>
    <scope>NUCLEOTIDE SEQUENCE</scope>
    <source>
        <strain evidence="1">Semi-engorged</strain>
        <tissue evidence="1">Salivary glands</tissue>
    </source>
</reference>